<evidence type="ECO:0000256" key="2">
    <source>
        <dbReference type="SAM" id="MobiDB-lite"/>
    </source>
</evidence>
<dbReference type="EMBL" id="JAEHOD010000012">
    <property type="protein sequence ID" value="KAG2450133.1"/>
    <property type="molecule type" value="Genomic_DNA"/>
</dbReference>
<feature type="region of interest" description="Disordered" evidence="2">
    <location>
        <begin position="217"/>
        <end position="237"/>
    </location>
</feature>
<dbReference type="InterPro" id="IPR022742">
    <property type="entry name" value="Hydrolase_4"/>
</dbReference>
<accession>A0A835WLT7</accession>
<feature type="compositionally biased region" description="Low complexity" evidence="2">
    <location>
        <begin position="218"/>
        <end position="237"/>
    </location>
</feature>
<feature type="region of interest" description="Disordered" evidence="2">
    <location>
        <begin position="360"/>
        <end position="401"/>
    </location>
</feature>
<dbReference type="SUPFAM" id="SSF53474">
    <property type="entry name" value="alpha/beta-Hydrolases"/>
    <property type="match status" value="1"/>
</dbReference>
<dbReference type="OrthoDB" id="408373at2759"/>
<keyword evidence="1" id="KW-0378">Hydrolase</keyword>
<dbReference type="Pfam" id="PF12146">
    <property type="entry name" value="Hydrolase_4"/>
    <property type="match status" value="1"/>
</dbReference>
<evidence type="ECO:0000259" key="3">
    <source>
        <dbReference type="Pfam" id="PF12146"/>
    </source>
</evidence>
<dbReference type="GO" id="GO:0004553">
    <property type="term" value="F:hydrolase activity, hydrolyzing O-glycosyl compounds"/>
    <property type="evidence" value="ECO:0007669"/>
    <property type="project" value="TreeGrafter"/>
</dbReference>
<dbReference type="Proteomes" id="UP000613740">
    <property type="component" value="Unassembled WGS sequence"/>
</dbReference>
<feature type="region of interest" description="Disordered" evidence="2">
    <location>
        <begin position="454"/>
        <end position="510"/>
    </location>
</feature>
<feature type="domain" description="Serine aminopeptidase S33" evidence="3">
    <location>
        <begin position="116"/>
        <end position="217"/>
    </location>
</feature>
<dbReference type="PANTHER" id="PTHR16138">
    <property type="entry name" value="MYCOPHENOLIC ACID ACYL-GLUCURONIDE ESTERASE, MITOCHONDRIAL"/>
    <property type="match status" value="1"/>
</dbReference>
<keyword evidence="5" id="KW-1185">Reference proteome</keyword>
<evidence type="ECO:0000256" key="1">
    <source>
        <dbReference type="ARBA" id="ARBA00022801"/>
    </source>
</evidence>
<sequence length="571" mass="58084">MGFGVAATPAAASQTAGVAPALEDLPLRFLTRHPPPVGRRQASRASPSGTGAVVGTAPVASSGAGTWRLAYRHWLPPPPLQQAPDASRDAARAASDLRAVSGLPQPRHMEEKQQQRPHPCVLFCNGLKSEMAGSKVRCTLQEAAAAGCEFLCFDYSGFGASSGRPFESCGLTDWIQDTEALLREVVAAPHVVLLGSSIGGWVALRVAQREAEASQVCSSGSSSGSSIDNSSTTSSSGPRISGLLLVAPAVDLSEVRWAALTQQQRDSVTAAAAALAAAPATTGVAAAAAASSKACEVSGSGAERESRDVSARGLVSLGSPYSMPGGDWVGPAYFAQGRQHLLLTMPWGSERQRQPAVVVNEGQPAAADEQRPGQGQRPQGQQQVEQQGQQQGQPPLGGGRSALLAGAEVVWRRPLEVAVPVPSPVLVMAGSEDEVVPLALVRALADGINASAAASSAAAGRDPASGTAQQASPRRQCDGGNVAGGGRRDEQSLNGPSDGAPRVGERAATSGLSSGEVAAVAVTRAAGARAAAGCELHVVEGGDHRLSDAGGLEVMRRLLGRLLMAAGEPGS</sequence>
<evidence type="ECO:0000313" key="5">
    <source>
        <dbReference type="Proteomes" id="UP000613740"/>
    </source>
</evidence>
<feature type="region of interest" description="Disordered" evidence="2">
    <location>
        <begin position="31"/>
        <end position="55"/>
    </location>
</feature>
<name>A0A835WLT7_9CHLO</name>
<reference evidence="4" key="1">
    <citation type="journal article" date="2020" name="bioRxiv">
        <title>Comparative genomics of Chlamydomonas.</title>
        <authorList>
            <person name="Craig R.J."/>
            <person name="Hasan A.R."/>
            <person name="Ness R.W."/>
            <person name="Keightley P.D."/>
        </authorList>
    </citation>
    <scope>NUCLEOTIDE SEQUENCE</scope>
    <source>
        <strain evidence="4">CCAP 11/173</strain>
    </source>
</reference>
<feature type="compositionally biased region" description="Low complexity" evidence="2">
    <location>
        <begin position="372"/>
        <end position="394"/>
    </location>
</feature>
<organism evidence="4 5">
    <name type="scientific">Chlamydomonas schloesseri</name>
    <dbReference type="NCBI Taxonomy" id="2026947"/>
    <lineage>
        <taxon>Eukaryota</taxon>
        <taxon>Viridiplantae</taxon>
        <taxon>Chlorophyta</taxon>
        <taxon>core chlorophytes</taxon>
        <taxon>Chlorophyceae</taxon>
        <taxon>CS clade</taxon>
        <taxon>Chlamydomonadales</taxon>
        <taxon>Chlamydomonadaceae</taxon>
        <taxon>Chlamydomonas</taxon>
    </lineage>
</organism>
<dbReference type="AlphaFoldDB" id="A0A835WLT7"/>
<dbReference type="InterPro" id="IPR029058">
    <property type="entry name" value="AB_hydrolase_fold"/>
</dbReference>
<dbReference type="InterPro" id="IPR052382">
    <property type="entry name" value="ABHD10_acyl-thioesterase"/>
</dbReference>
<dbReference type="PANTHER" id="PTHR16138:SF7">
    <property type="entry name" value="PALMITOYL-PROTEIN THIOESTERASE ABHD10, MITOCHONDRIAL"/>
    <property type="match status" value="1"/>
</dbReference>
<dbReference type="Gene3D" id="3.40.50.1820">
    <property type="entry name" value="alpha/beta hydrolase"/>
    <property type="match status" value="1"/>
</dbReference>
<evidence type="ECO:0000313" key="4">
    <source>
        <dbReference type="EMBL" id="KAG2450133.1"/>
    </source>
</evidence>
<proteinExistence type="predicted"/>
<protein>
    <recommendedName>
        <fullName evidence="3">Serine aminopeptidase S33 domain-containing protein</fullName>
    </recommendedName>
</protein>
<comment type="caution">
    <text evidence="4">The sequence shown here is derived from an EMBL/GenBank/DDBJ whole genome shotgun (WGS) entry which is preliminary data.</text>
</comment>
<gene>
    <name evidence="4" type="ORF">HYH02_000236</name>
</gene>